<dbReference type="STRING" id="156892.BM477_03455"/>
<dbReference type="AlphaFoldDB" id="A0A1Q5PRB0"/>
<dbReference type="PANTHER" id="PTHR43046">
    <property type="entry name" value="GDP-MANNOSE MANNOSYL HYDROLASE"/>
    <property type="match status" value="1"/>
</dbReference>
<reference evidence="6" key="1">
    <citation type="submission" date="2016-11" db="EMBL/GenBank/DDBJ databases">
        <title>Actinomyces gypaetusis sp. nov. isolated from Gypaetus barbatus in Qinghai Tibet Plateau China.</title>
        <authorList>
            <person name="Meng X."/>
        </authorList>
    </citation>
    <scope>NUCLEOTIDE SEQUENCE [LARGE SCALE GENOMIC DNA]</scope>
    <source>
        <strain evidence="6">DSM 15383</strain>
    </source>
</reference>
<feature type="domain" description="Nudix hydrolase" evidence="4">
    <location>
        <begin position="6"/>
        <end position="104"/>
    </location>
</feature>
<evidence type="ECO:0000256" key="1">
    <source>
        <dbReference type="ARBA" id="ARBA00001946"/>
    </source>
</evidence>
<proteinExistence type="predicted"/>
<evidence type="ECO:0000313" key="6">
    <source>
        <dbReference type="Proteomes" id="UP000186465"/>
    </source>
</evidence>
<keyword evidence="3" id="KW-0460">Magnesium</keyword>
<evidence type="ECO:0000313" key="5">
    <source>
        <dbReference type="EMBL" id="OKL49965.1"/>
    </source>
</evidence>
<dbReference type="Pfam" id="PF00293">
    <property type="entry name" value="NUDIX"/>
    <property type="match status" value="1"/>
</dbReference>
<evidence type="ECO:0000256" key="2">
    <source>
        <dbReference type="ARBA" id="ARBA00022801"/>
    </source>
</evidence>
<evidence type="ECO:0000256" key="3">
    <source>
        <dbReference type="ARBA" id="ARBA00022842"/>
    </source>
</evidence>
<sequence>MNNLRKTSTRVVVLQGDQIVLLKGFDVNDSARRPWLYTIGGNVEPGESTTQAGIREIKEELGLQITTDELFGPVYQREAWRDFAEAPYAVTETYYWVRIPEAVQFSNHGWSESERSSTLGIVTLSLPQLQTFCSGGGEVFPPCLPDLVAYLKESGRTASTFTPAAGC</sequence>
<dbReference type="InterPro" id="IPR000086">
    <property type="entry name" value="NUDIX_hydrolase_dom"/>
</dbReference>
<dbReference type="Proteomes" id="UP000186465">
    <property type="component" value="Unassembled WGS sequence"/>
</dbReference>
<dbReference type="OrthoDB" id="9804442at2"/>
<accession>A0A1Q5PRB0</accession>
<dbReference type="SUPFAM" id="SSF55811">
    <property type="entry name" value="Nudix"/>
    <property type="match status" value="1"/>
</dbReference>
<comment type="caution">
    <text evidence="5">The sequence shown here is derived from an EMBL/GenBank/DDBJ whole genome shotgun (WGS) entry which is preliminary data.</text>
</comment>
<name>A0A1Q5PRB0_9ACTO</name>
<dbReference type="InterPro" id="IPR015797">
    <property type="entry name" value="NUDIX_hydrolase-like_dom_sf"/>
</dbReference>
<dbReference type="GO" id="GO:0016787">
    <property type="term" value="F:hydrolase activity"/>
    <property type="evidence" value="ECO:0007669"/>
    <property type="project" value="UniProtKB-KW"/>
</dbReference>
<keyword evidence="6" id="KW-1185">Reference proteome</keyword>
<dbReference type="PANTHER" id="PTHR43046:SF12">
    <property type="entry name" value="GDP-MANNOSE MANNOSYL HYDROLASE"/>
    <property type="match status" value="1"/>
</dbReference>
<organism evidence="5 6">
    <name type="scientific">Boudabousia marimammalium</name>
    <dbReference type="NCBI Taxonomy" id="156892"/>
    <lineage>
        <taxon>Bacteria</taxon>
        <taxon>Bacillati</taxon>
        <taxon>Actinomycetota</taxon>
        <taxon>Actinomycetes</taxon>
        <taxon>Actinomycetales</taxon>
        <taxon>Actinomycetaceae</taxon>
        <taxon>Boudabousia</taxon>
    </lineage>
</organism>
<protein>
    <recommendedName>
        <fullName evidence="4">Nudix hydrolase domain-containing protein</fullName>
    </recommendedName>
</protein>
<dbReference type="EMBL" id="MPDM01000003">
    <property type="protein sequence ID" value="OKL49965.1"/>
    <property type="molecule type" value="Genomic_DNA"/>
</dbReference>
<comment type="cofactor">
    <cofactor evidence="1">
        <name>Mg(2+)</name>
        <dbReference type="ChEBI" id="CHEBI:18420"/>
    </cofactor>
</comment>
<gene>
    <name evidence="5" type="ORF">BM477_03455</name>
</gene>
<dbReference type="RefSeq" id="WP_075361290.1">
    <property type="nucleotide sequence ID" value="NZ_MPDM01000003.1"/>
</dbReference>
<dbReference type="Gene3D" id="3.90.79.10">
    <property type="entry name" value="Nucleoside Triphosphate Pyrophosphohydrolase"/>
    <property type="match status" value="1"/>
</dbReference>
<keyword evidence="2" id="KW-0378">Hydrolase</keyword>
<evidence type="ECO:0000259" key="4">
    <source>
        <dbReference type="Pfam" id="PF00293"/>
    </source>
</evidence>